<accession>A0AAN4ZCY7</accession>
<keyword evidence="4" id="KW-0862">Zinc</keyword>
<dbReference type="InterPro" id="IPR001878">
    <property type="entry name" value="Znf_CCHC"/>
</dbReference>
<dbReference type="InterPro" id="IPR036875">
    <property type="entry name" value="Znf_CCHC_sf"/>
</dbReference>
<dbReference type="EMBL" id="BTRK01000002">
    <property type="protein sequence ID" value="GMR37304.1"/>
    <property type="molecule type" value="Genomic_DNA"/>
</dbReference>
<dbReference type="PANTHER" id="PTHR47103:SF8">
    <property type="entry name" value="DNA-BINDING PROTEIN"/>
    <property type="match status" value="1"/>
</dbReference>
<evidence type="ECO:0000256" key="4">
    <source>
        <dbReference type="ARBA" id="ARBA00022833"/>
    </source>
</evidence>
<dbReference type="Gene3D" id="4.10.60.10">
    <property type="entry name" value="Zinc finger, CCHC-type"/>
    <property type="match status" value="2"/>
</dbReference>
<evidence type="ECO:0000256" key="1">
    <source>
        <dbReference type="ARBA" id="ARBA00022723"/>
    </source>
</evidence>
<dbReference type="PANTHER" id="PTHR47103">
    <property type="entry name" value="DNA-BINDING PROTEIN"/>
    <property type="match status" value="1"/>
</dbReference>
<dbReference type="SMART" id="SM00343">
    <property type="entry name" value="ZnF_C2HC"/>
    <property type="match status" value="4"/>
</dbReference>
<reference evidence="9" key="1">
    <citation type="submission" date="2022-10" db="EMBL/GenBank/DDBJ databases">
        <title>Genome assembly of Pristionchus species.</title>
        <authorList>
            <person name="Yoshida K."/>
            <person name="Sommer R.J."/>
        </authorList>
    </citation>
    <scope>NUCLEOTIDE SEQUENCE [LARGE SCALE GENOMIC DNA]</scope>
    <source>
        <strain evidence="9">RS5460</strain>
    </source>
</reference>
<feature type="domain" description="CCHC-type" evidence="7">
    <location>
        <begin position="281"/>
        <end position="294"/>
    </location>
</feature>
<sequence length="360" mass="41087">ALIQYLCAQSGEPSRMDSISIPPELGQGWFRDNWFNNVDIALRSGGSPHSPNEGRQQLNGLPAPSVGAMGGVAAATAAKHAGGDFKPNADDDFKKHLVTLLMQRDAEMRFVINQTEQLHLKIEAVSIELVKTKAMLEEEKRWREQMVNVMVAKDKHEKEERIRRDAEDAKKMREQAEIHKEECKKLHETIVRLERGQQVLREHVERRYDEDELKRRIEDNDKAEKLTIEILEKEKEEGELKEYYEMEKVANAETPSSGMQTPFVMNRMMTPSSKGSGGLTCYNCHQEGHYARDCVDLDMECELCGGVGHSAANCFPSKRCYNCNKMGHRHFECKEQGSRRCFHCRKVGHLAINCKNAPKQ</sequence>
<evidence type="ECO:0000313" key="9">
    <source>
        <dbReference type="Proteomes" id="UP001328107"/>
    </source>
</evidence>
<feature type="domain" description="CCHC-type" evidence="7">
    <location>
        <begin position="319"/>
        <end position="335"/>
    </location>
</feature>
<feature type="coiled-coil region" evidence="6">
    <location>
        <begin position="155"/>
        <end position="189"/>
    </location>
</feature>
<evidence type="ECO:0000256" key="3">
    <source>
        <dbReference type="ARBA" id="ARBA00022771"/>
    </source>
</evidence>
<proteinExistence type="predicted"/>
<evidence type="ECO:0000313" key="8">
    <source>
        <dbReference type="EMBL" id="GMR37304.1"/>
    </source>
</evidence>
<evidence type="ECO:0000256" key="2">
    <source>
        <dbReference type="ARBA" id="ARBA00022737"/>
    </source>
</evidence>
<keyword evidence="1" id="KW-0479">Metal-binding</keyword>
<dbReference type="Pfam" id="PF00098">
    <property type="entry name" value="zf-CCHC"/>
    <property type="match status" value="3"/>
</dbReference>
<keyword evidence="9" id="KW-1185">Reference proteome</keyword>
<evidence type="ECO:0000256" key="6">
    <source>
        <dbReference type="SAM" id="Coils"/>
    </source>
</evidence>
<feature type="non-terminal residue" evidence="8">
    <location>
        <position position="1"/>
    </location>
</feature>
<gene>
    <name evidence="8" type="ORF">PMAYCL1PPCAC_07499</name>
</gene>
<evidence type="ECO:0000256" key="5">
    <source>
        <dbReference type="PROSITE-ProRule" id="PRU00047"/>
    </source>
</evidence>
<name>A0AAN4ZCY7_9BILA</name>
<keyword evidence="6" id="KW-0175">Coiled coil</keyword>
<keyword evidence="3 5" id="KW-0863">Zinc-finger</keyword>
<feature type="domain" description="CCHC-type" evidence="7">
    <location>
        <begin position="339"/>
        <end position="356"/>
    </location>
</feature>
<evidence type="ECO:0000259" key="7">
    <source>
        <dbReference type="PROSITE" id="PS50158"/>
    </source>
</evidence>
<dbReference type="Proteomes" id="UP001328107">
    <property type="component" value="Unassembled WGS sequence"/>
</dbReference>
<dbReference type="PROSITE" id="PS50158">
    <property type="entry name" value="ZF_CCHC"/>
    <property type="match status" value="3"/>
</dbReference>
<dbReference type="SUPFAM" id="SSF57756">
    <property type="entry name" value="Retrovirus zinc finger-like domains"/>
    <property type="match status" value="2"/>
</dbReference>
<organism evidence="8 9">
    <name type="scientific">Pristionchus mayeri</name>
    <dbReference type="NCBI Taxonomy" id="1317129"/>
    <lineage>
        <taxon>Eukaryota</taxon>
        <taxon>Metazoa</taxon>
        <taxon>Ecdysozoa</taxon>
        <taxon>Nematoda</taxon>
        <taxon>Chromadorea</taxon>
        <taxon>Rhabditida</taxon>
        <taxon>Rhabditina</taxon>
        <taxon>Diplogasteromorpha</taxon>
        <taxon>Diplogasteroidea</taxon>
        <taxon>Neodiplogasteridae</taxon>
        <taxon>Pristionchus</taxon>
    </lineage>
</organism>
<dbReference type="GO" id="GO:0003676">
    <property type="term" value="F:nucleic acid binding"/>
    <property type="evidence" value="ECO:0007669"/>
    <property type="project" value="InterPro"/>
</dbReference>
<protein>
    <recommendedName>
        <fullName evidence="7">CCHC-type domain-containing protein</fullName>
    </recommendedName>
</protein>
<keyword evidence="2" id="KW-0677">Repeat</keyword>
<dbReference type="AlphaFoldDB" id="A0AAN4ZCY7"/>
<comment type="caution">
    <text evidence="8">The sequence shown here is derived from an EMBL/GenBank/DDBJ whole genome shotgun (WGS) entry which is preliminary data.</text>
</comment>
<dbReference type="GO" id="GO:0008270">
    <property type="term" value="F:zinc ion binding"/>
    <property type="evidence" value="ECO:0007669"/>
    <property type="project" value="UniProtKB-KW"/>
</dbReference>
<dbReference type="GO" id="GO:0019899">
    <property type="term" value="F:enzyme binding"/>
    <property type="evidence" value="ECO:0007669"/>
    <property type="project" value="UniProtKB-ARBA"/>
</dbReference>